<keyword evidence="1" id="KW-0472">Membrane</keyword>
<feature type="transmembrane region" description="Helical" evidence="1">
    <location>
        <begin position="12"/>
        <end position="36"/>
    </location>
</feature>
<sequence length="166" mass="18473">MKLSAKGMKALKVVHLVCAIAWFGSAISMNLLRHLVDVNDAVGMYWMAEILEAIDMQILVPGAVGCLVTGIVYGIFTNWGFFKHKWLVLKWVLTIFMILFGTFYMGPLVKENVIIGKAVMEGGGDTALYWHNVSANAVAGLLQLILLTVVTVVSVYKPWKRSDKRR</sequence>
<reference evidence="2 3" key="1">
    <citation type="submission" date="2020-05" db="EMBL/GenBank/DDBJ databases">
        <title>Distinct polysaccharide utilization as determinants for interspecies competition between intestinal Prevotella spp.</title>
        <authorList>
            <person name="Galvez E.J.C."/>
            <person name="Iljazovic A."/>
            <person name="Strowig T."/>
        </authorList>
    </citation>
    <scope>NUCLEOTIDE SEQUENCE [LARGE SCALE GENOMIC DNA]</scope>
    <source>
        <strain evidence="2 3">PCHR</strain>
    </source>
</reference>
<dbReference type="Proteomes" id="UP000820977">
    <property type="component" value="Unassembled WGS sequence"/>
</dbReference>
<evidence type="ECO:0000313" key="2">
    <source>
        <dbReference type="EMBL" id="NPE25982.1"/>
    </source>
</evidence>
<dbReference type="EMBL" id="JABKKJ010000023">
    <property type="protein sequence ID" value="NPE25982.1"/>
    <property type="molecule type" value="Genomic_DNA"/>
</dbReference>
<gene>
    <name evidence="2" type="ORF">HPS54_10765</name>
</gene>
<evidence type="ECO:0000313" key="3">
    <source>
        <dbReference type="Proteomes" id="UP000820977"/>
    </source>
</evidence>
<evidence type="ECO:0000256" key="1">
    <source>
        <dbReference type="SAM" id="Phobius"/>
    </source>
</evidence>
<proteinExistence type="predicted"/>
<feature type="transmembrane region" description="Helical" evidence="1">
    <location>
        <begin position="56"/>
        <end position="76"/>
    </location>
</feature>
<name>A0ABX2B4V0_9BACT</name>
<organism evidence="2 3">
    <name type="scientific">Xylanibacter caecicola</name>
    <dbReference type="NCBI Taxonomy" id="2736294"/>
    <lineage>
        <taxon>Bacteria</taxon>
        <taxon>Pseudomonadati</taxon>
        <taxon>Bacteroidota</taxon>
        <taxon>Bacteroidia</taxon>
        <taxon>Bacteroidales</taxon>
        <taxon>Prevotellaceae</taxon>
        <taxon>Xylanibacter</taxon>
    </lineage>
</organism>
<keyword evidence="1" id="KW-1133">Transmembrane helix</keyword>
<feature type="transmembrane region" description="Helical" evidence="1">
    <location>
        <begin position="129"/>
        <end position="156"/>
    </location>
</feature>
<keyword evidence="1" id="KW-0812">Transmembrane</keyword>
<protein>
    <recommendedName>
        <fullName evidence="4">DUF2269 family protein</fullName>
    </recommendedName>
</protein>
<accession>A0ABX2B4V0</accession>
<keyword evidence="3" id="KW-1185">Reference proteome</keyword>
<evidence type="ECO:0008006" key="4">
    <source>
        <dbReference type="Google" id="ProtNLM"/>
    </source>
</evidence>
<dbReference type="RefSeq" id="WP_172345449.1">
    <property type="nucleotide sequence ID" value="NZ_CASTNK010000062.1"/>
</dbReference>
<comment type="caution">
    <text evidence="2">The sequence shown here is derived from an EMBL/GenBank/DDBJ whole genome shotgun (WGS) entry which is preliminary data.</text>
</comment>
<feature type="transmembrane region" description="Helical" evidence="1">
    <location>
        <begin position="88"/>
        <end position="109"/>
    </location>
</feature>